<sequence>MPERLEESKKFGFVFISEKRANGTKRLYMQGNVITTVGLERMASHLADSTPGKELFTHFALGSGTTLAEAIGNPALETQIYIEAFDNIFASGPIIFGYTSLVATDIGVGSYSIGEVGLFDALSGGNLIARQLLDTVISNFTGADQIDTLWGIVNL</sequence>
<evidence type="ECO:0000313" key="1">
    <source>
        <dbReference type="EMBL" id="KKN63202.1"/>
    </source>
</evidence>
<comment type="caution">
    <text evidence="1">The sequence shown here is derived from an EMBL/GenBank/DDBJ whole genome shotgun (WGS) entry which is preliminary data.</text>
</comment>
<dbReference type="EMBL" id="LAZR01000597">
    <property type="protein sequence ID" value="KKN63202.1"/>
    <property type="molecule type" value="Genomic_DNA"/>
</dbReference>
<organism evidence="1">
    <name type="scientific">marine sediment metagenome</name>
    <dbReference type="NCBI Taxonomy" id="412755"/>
    <lineage>
        <taxon>unclassified sequences</taxon>
        <taxon>metagenomes</taxon>
        <taxon>ecological metagenomes</taxon>
    </lineage>
</organism>
<protein>
    <submittedName>
        <fullName evidence="1">Uncharacterized protein</fullName>
    </submittedName>
</protein>
<accession>A0A0F9SLE3</accession>
<name>A0A0F9SLE3_9ZZZZ</name>
<dbReference type="AlphaFoldDB" id="A0A0F9SLE3"/>
<reference evidence="1" key="1">
    <citation type="journal article" date="2015" name="Nature">
        <title>Complex archaea that bridge the gap between prokaryotes and eukaryotes.</title>
        <authorList>
            <person name="Spang A."/>
            <person name="Saw J.H."/>
            <person name="Jorgensen S.L."/>
            <person name="Zaremba-Niedzwiedzka K."/>
            <person name="Martijn J."/>
            <person name="Lind A.E."/>
            <person name="van Eijk R."/>
            <person name="Schleper C."/>
            <person name="Guy L."/>
            <person name="Ettema T.J."/>
        </authorList>
    </citation>
    <scope>NUCLEOTIDE SEQUENCE</scope>
</reference>
<gene>
    <name evidence="1" type="ORF">LCGC14_0503920</name>
</gene>
<proteinExistence type="predicted"/>